<reference evidence="2" key="1">
    <citation type="submission" date="2017-12" db="EMBL/GenBank/DDBJ databases">
        <authorList>
            <person name="Diaz M."/>
        </authorList>
    </citation>
    <scope>NUCLEOTIDE SEQUENCE [LARGE SCALE GENOMIC DNA]</scope>
    <source>
        <strain evidence="2">FI11154</strain>
    </source>
</reference>
<name>A0A2P9HP46_9HYPH</name>
<evidence type="ECO:0000313" key="2">
    <source>
        <dbReference type="Proteomes" id="UP000246073"/>
    </source>
</evidence>
<accession>A0A2P9HP46</accession>
<proteinExistence type="predicted"/>
<dbReference type="EMBL" id="OOFM01000005">
    <property type="protein sequence ID" value="SPL65829.1"/>
    <property type="molecule type" value="Genomic_DNA"/>
</dbReference>
<organism evidence="1 2">
    <name type="scientific">Ochrobactrum soli</name>
    <dbReference type="NCBI Taxonomy" id="2448455"/>
    <lineage>
        <taxon>Bacteria</taxon>
        <taxon>Pseudomonadati</taxon>
        <taxon>Pseudomonadota</taxon>
        <taxon>Alphaproteobacteria</taxon>
        <taxon>Hyphomicrobiales</taxon>
        <taxon>Brucellaceae</taxon>
        <taxon>Brucella/Ochrobactrum group</taxon>
        <taxon>Ochrobactrum</taxon>
    </lineage>
</organism>
<protein>
    <submittedName>
        <fullName evidence="1">Uncharacterized protein</fullName>
    </submittedName>
</protein>
<gene>
    <name evidence="1" type="ORF">OHAE_1696</name>
</gene>
<dbReference type="AlphaFoldDB" id="A0A2P9HP46"/>
<sequence>MNSVRRETTGESRHIYQRNIVHHRTKCEAVFRIARQQKTASVRRQQGKLPPNRSK</sequence>
<evidence type="ECO:0000313" key="1">
    <source>
        <dbReference type="EMBL" id="SPL65829.1"/>
    </source>
</evidence>
<dbReference type="Proteomes" id="UP000246073">
    <property type="component" value="Unassembled WGS sequence"/>
</dbReference>